<dbReference type="EMBL" id="CASHTH010002458">
    <property type="protein sequence ID" value="CAI8030093.1"/>
    <property type="molecule type" value="Genomic_DNA"/>
</dbReference>
<dbReference type="Pfam" id="PF07883">
    <property type="entry name" value="Cupin_2"/>
    <property type="match status" value="2"/>
</dbReference>
<dbReference type="InterPro" id="IPR011051">
    <property type="entry name" value="RmlC_Cupin_sf"/>
</dbReference>
<accession>A0AA35SJ31</accession>
<gene>
    <name evidence="4" type="ORF">GBAR_LOCUS17055</name>
</gene>
<dbReference type="CDD" id="cd02216">
    <property type="entry name" value="cupin_GDO-like_N"/>
    <property type="match status" value="1"/>
</dbReference>
<organism evidence="4 5">
    <name type="scientific">Geodia barretti</name>
    <name type="common">Barrett's horny sponge</name>
    <dbReference type="NCBI Taxonomy" id="519541"/>
    <lineage>
        <taxon>Eukaryota</taxon>
        <taxon>Metazoa</taxon>
        <taxon>Porifera</taxon>
        <taxon>Demospongiae</taxon>
        <taxon>Heteroscleromorpha</taxon>
        <taxon>Tetractinellida</taxon>
        <taxon>Astrophorina</taxon>
        <taxon>Geodiidae</taxon>
        <taxon>Geodia</taxon>
    </lineage>
</organism>
<dbReference type="Gene3D" id="2.60.120.10">
    <property type="entry name" value="Jelly Rolls"/>
    <property type="match status" value="1"/>
</dbReference>
<dbReference type="PANTHER" id="PTHR41517">
    <property type="entry name" value="1,2-DIOXYGENASE PROTEIN-RELATED"/>
    <property type="match status" value="1"/>
</dbReference>
<evidence type="ECO:0000256" key="2">
    <source>
        <dbReference type="ARBA" id="ARBA00023002"/>
    </source>
</evidence>
<dbReference type="SUPFAM" id="SSF51182">
    <property type="entry name" value="RmlC-like cupins"/>
    <property type="match status" value="1"/>
</dbReference>
<keyword evidence="1" id="KW-0223">Dioxygenase</keyword>
<dbReference type="GO" id="GO:0051213">
    <property type="term" value="F:dioxygenase activity"/>
    <property type="evidence" value="ECO:0007669"/>
    <property type="project" value="UniProtKB-KW"/>
</dbReference>
<name>A0AA35SJ31_GEOBA</name>
<feature type="domain" description="Cupin type-2" evidence="3">
    <location>
        <begin position="90"/>
        <end position="157"/>
    </location>
</feature>
<sequence length="357" mass="40633">MATIERFNTEDERQYYETAGRVQVKPGWLQGEGQPMPEMEPYLWRWAEVEPLVMKSGELVTPDRDVERRTLRLATPGLDRGTTHTITAALQLLLPGENAPAHRHTPTAIRWVLKGTGAYTTVEGDKCYMEPGDLVLTPSWTWHDHNNEGEEPMVWLDGLDVPLVRYLRANFYEAYPEDQQPIVGVAESERKFASGALRPAWEEPSAPYSALWHYKWDKTHEALHQLAEVDASPFDDVAMEFSDPMTGGPVLRTMTCWAQMIRPGIATRAHRQTSCAVYQVYKGEGHSVIDGKRFDWTEGDFFVVPPWVWHEHANNSGDEAILFSIQDIPIMKQMALYREEPYEANAGHQPVTGHFKG</sequence>
<protein>
    <submittedName>
        <fullName evidence="4">1-hydroxy-2-naphthoate 1,2-dioxygenasee</fullName>
    </submittedName>
</protein>
<dbReference type="PANTHER" id="PTHR41517:SF1">
    <property type="entry name" value="CUPIN"/>
    <property type="match status" value="1"/>
</dbReference>
<evidence type="ECO:0000256" key="1">
    <source>
        <dbReference type="ARBA" id="ARBA00022964"/>
    </source>
</evidence>
<dbReference type="AlphaFoldDB" id="A0AA35SJ31"/>
<evidence type="ECO:0000313" key="4">
    <source>
        <dbReference type="EMBL" id="CAI8030093.1"/>
    </source>
</evidence>
<keyword evidence="2" id="KW-0560">Oxidoreductase</keyword>
<comment type="caution">
    <text evidence="4">The sequence shown here is derived from an EMBL/GenBank/DDBJ whole genome shotgun (WGS) entry which is preliminary data.</text>
</comment>
<evidence type="ECO:0000259" key="3">
    <source>
        <dbReference type="Pfam" id="PF07883"/>
    </source>
</evidence>
<proteinExistence type="predicted"/>
<keyword evidence="5" id="KW-1185">Reference proteome</keyword>
<dbReference type="InterPro" id="IPR047183">
    <property type="entry name" value="GDO-like"/>
</dbReference>
<reference evidence="4" key="1">
    <citation type="submission" date="2023-03" db="EMBL/GenBank/DDBJ databases">
        <authorList>
            <person name="Steffen K."/>
            <person name="Cardenas P."/>
        </authorList>
    </citation>
    <scope>NUCLEOTIDE SEQUENCE</scope>
</reference>
<dbReference type="Proteomes" id="UP001174909">
    <property type="component" value="Unassembled WGS sequence"/>
</dbReference>
<dbReference type="CDD" id="cd06992">
    <property type="entry name" value="cupin_GDO-like_C"/>
    <property type="match status" value="1"/>
</dbReference>
<evidence type="ECO:0000313" key="5">
    <source>
        <dbReference type="Proteomes" id="UP001174909"/>
    </source>
</evidence>
<feature type="domain" description="Cupin type-2" evidence="3">
    <location>
        <begin position="261"/>
        <end position="325"/>
    </location>
</feature>
<dbReference type="InterPro" id="IPR014710">
    <property type="entry name" value="RmlC-like_jellyroll"/>
</dbReference>
<dbReference type="InterPro" id="IPR013096">
    <property type="entry name" value="Cupin_2"/>
</dbReference>